<protein>
    <submittedName>
        <fullName evidence="2">Uncharacterized protein</fullName>
    </submittedName>
</protein>
<keyword evidence="3" id="KW-1185">Reference proteome</keyword>
<dbReference type="GeneID" id="119737218"/>
<dbReference type="InterPro" id="IPR029034">
    <property type="entry name" value="Cystine-knot_cytokine"/>
</dbReference>
<dbReference type="EnsemblMetazoa" id="XM_038211409.1">
    <property type="protein sequence ID" value="XP_038067337.1"/>
    <property type="gene ID" value="LOC119737218"/>
</dbReference>
<evidence type="ECO:0000313" key="3">
    <source>
        <dbReference type="Proteomes" id="UP000887568"/>
    </source>
</evidence>
<dbReference type="RefSeq" id="XP_038067337.1">
    <property type="nucleotide sequence ID" value="XM_038211409.1"/>
</dbReference>
<evidence type="ECO:0000313" key="2">
    <source>
        <dbReference type="EnsemblMetazoa" id="XP_038067337.1"/>
    </source>
</evidence>
<reference evidence="2" key="1">
    <citation type="submission" date="2022-11" db="UniProtKB">
        <authorList>
            <consortium name="EnsemblMetazoa"/>
        </authorList>
    </citation>
    <scope>IDENTIFICATION</scope>
</reference>
<dbReference type="AlphaFoldDB" id="A0A914AUA5"/>
<keyword evidence="1" id="KW-0732">Signal</keyword>
<dbReference type="Proteomes" id="UP000887568">
    <property type="component" value="Unplaced"/>
</dbReference>
<name>A0A914AUA5_PATMI</name>
<dbReference type="SUPFAM" id="SSF57501">
    <property type="entry name" value="Cystine-knot cytokines"/>
    <property type="match status" value="1"/>
</dbReference>
<accession>A0A914AUA5</accession>
<organism evidence="2 3">
    <name type="scientific">Patiria miniata</name>
    <name type="common">Bat star</name>
    <name type="synonym">Asterina miniata</name>
    <dbReference type="NCBI Taxonomy" id="46514"/>
    <lineage>
        <taxon>Eukaryota</taxon>
        <taxon>Metazoa</taxon>
        <taxon>Echinodermata</taxon>
        <taxon>Eleutherozoa</taxon>
        <taxon>Asterozoa</taxon>
        <taxon>Asteroidea</taxon>
        <taxon>Valvatacea</taxon>
        <taxon>Valvatida</taxon>
        <taxon>Asterinidae</taxon>
        <taxon>Patiria</taxon>
    </lineage>
</organism>
<evidence type="ECO:0000256" key="1">
    <source>
        <dbReference type="SAM" id="SignalP"/>
    </source>
</evidence>
<feature type="signal peptide" evidence="1">
    <location>
        <begin position="1"/>
        <end position="25"/>
    </location>
</feature>
<sequence length="260" mass="29024">MVPHHFTVSLCLHVLMLLPFHSVVAGYGMQGGSMTHGTSGRISSSGSTSSRIGGGSMVARYTGLQHRDLLDDDKGHYVCSLQDCMPYIRMGVTIELSMQQKHEVQRKRSFIRKWRDDNKLYRASAQIRHTPIVTLTPAQQSQILSRFGNYFTSAEDLPPITHVGAREKRSDISICPRVEHWDALLLGLTNDDELVQVVQFPGDTQWVLDESCAQTACNFVSNCGCTAHTRLVRATVISFDQSVVAEKYIKVYCCVAVKFV</sequence>
<dbReference type="OrthoDB" id="10176605at2759"/>
<proteinExistence type="predicted"/>
<feature type="chain" id="PRO_5037180113" evidence="1">
    <location>
        <begin position="26"/>
        <end position="260"/>
    </location>
</feature>